<dbReference type="InterPro" id="IPR049625">
    <property type="entry name" value="Glyco_transf_61_cat"/>
</dbReference>
<protein>
    <recommendedName>
        <fullName evidence="1">Glycosyltransferase 61 catalytic domain-containing protein</fullName>
    </recommendedName>
</protein>
<gene>
    <name evidence="2" type="ORF">PCOR1329_LOCUS43392</name>
</gene>
<accession>A0ABN9TZK1</accession>
<organism evidence="2 3">
    <name type="scientific">Prorocentrum cordatum</name>
    <dbReference type="NCBI Taxonomy" id="2364126"/>
    <lineage>
        <taxon>Eukaryota</taxon>
        <taxon>Sar</taxon>
        <taxon>Alveolata</taxon>
        <taxon>Dinophyceae</taxon>
        <taxon>Prorocentrales</taxon>
        <taxon>Prorocentraceae</taxon>
        <taxon>Prorocentrum</taxon>
    </lineage>
</organism>
<reference evidence="2" key="1">
    <citation type="submission" date="2023-10" db="EMBL/GenBank/DDBJ databases">
        <authorList>
            <person name="Chen Y."/>
            <person name="Shah S."/>
            <person name="Dougan E. K."/>
            <person name="Thang M."/>
            <person name="Chan C."/>
        </authorList>
    </citation>
    <scope>NUCLEOTIDE SEQUENCE [LARGE SCALE GENOMIC DNA]</scope>
</reference>
<dbReference type="EMBL" id="CAUYUJ010015216">
    <property type="protein sequence ID" value="CAK0851203.1"/>
    <property type="molecule type" value="Genomic_DNA"/>
</dbReference>
<dbReference type="Proteomes" id="UP001189429">
    <property type="component" value="Unassembled WGS sequence"/>
</dbReference>
<keyword evidence="3" id="KW-1185">Reference proteome</keyword>
<feature type="domain" description="Glycosyltransferase 61 catalytic" evidence="1">
    <location>
        <begin position="4"/>
        <end position="38"/>
    </location>
</feature>
<proteinExistence type="predicted"/>
<evidence type="ECO:0000259" key="1">
    <source>
        <dbReference type="Pfam" id="PF04577"/>
    </source>
</evidence>
<name>A0ABN9TZK1_9DINO</name>
<evidence type="ECO:0000313" key="2">
    <source>
        <dbReference type="EMBL" id="CAK0851203.1"/>
    </source>
</evidence>
<dbReference type="Pfam" id="PF04577">
    <property type="entry name" value="Glyco_transf_61"/>
    <property type="match status" value="1"/>
</dbReference>
<comment type="caution">
    <text evidence="2">The sequence shown here is derived from an EMBL/GenBank/DDBJ whole genome shotgun (WGS) entry which is preliminary data.</text>
</comment>
<sequence length="116" mass="12566">MVLALPEQVRLFAGAHTVVGPVGSGFTNLIFMQPTAVAIEILQAGQVGSSSWQFQYGTCQAVAAHWTIAADTMRAWEGAKSIRSHSADDDIVVTEELALKICDKMRVSPCMCQQRL</sequence>
<evidence type="ECO:0000313" key="3">
    <source>
        <dbReference type="Proteomes" id="UP001189429"/>
    </source>
</evidence>